<evidence type="ECO:0000256" key="3">
    <source>
        <dbReference type="ARBA" id="ARBA00022801"/>
    </source>
</evidence>
<dbReference type="SUPFAM" id="SSF57783">
    <property type="entry name" value="Zinc beta-ribbon"/>
    <property type="match status" value="1"/>
</dbReference>
<evidence type="ECO:0000256" key="1">
    <source>
        <dbReference type="ARBA" id="ARBA00009922"/>
    </source>
</evidence>
<evidence type="ECO:0000256" key="10">
    <source>
        <dbReference type="PROSITE-ProRule" id="PRU00560"/>
    </source>
</evidence>
<protein>
    <recommendedName>
        <fullName evidence="8">DNA 3'-5' helicase</fullName>
        <ecNumber evidence="8">5.6.2.4</ecNumber>
    </recommendedName>
</protein>
<evidence type="ECO:0000256" key="5">
    <source>
        <dbReference type="ARBA" id="ARBA00022840"/>
    </source>
</evidence>
<evidence type="ECO:0000256" key="6">
    <source>
        <dbReference type="ARBA" id="ARBA00023235"/>
    </source>
</evidence>
<keyword evidence="5 10" id="KW-0067">ATP-binding</keyword>
<sequence length="1053" mass="117847">MYLRVADGEALTVHLLNLVELEVRPGIIWATCNLAFHTPAGTVRRSVDGIPNEKAASMIESFDQAKARVIAKLVEGSVEELDAWVARGTRELSGPQVDRRSAAEVMASLGPPPTPSNVSWDQVLGHSAVAQARKIAKAWPSWEGTPTNAAADRAHSLRRDSFKVEVANWVGSFRSRYRTNRWMPKGAIDRYVRSTPAPSWRNETWAGAMKQLRMRPRTKSGSSLFDILSMLPGEIEDLGCGLTHEEWKAIARGETEAESLRNITTGQNDAHLAHQREVQKHFFETVEKNPLTDEQIHACICMDDAVMVVAAAGSGKTSTMVAKTGYALHEGLATPEQILLLAFNRATADEVGERIAEQLRDVPGVDKVRSNTFHAFGIEVIAKATGKKPSLAPWVDPSNPGADIREVGNIIETLCAQDSKFRKDWDLFRTVYGRDVGKWGQPQEPDAYSNGKRGFLTAKGDIVKSKEERVIADWLFYCGVNYEYERTYEHDTATEHHRQYFPDFYYPDAQLYHEHFALNEKGEAPKDFKDYLSGVKWKRKIHAEKETTLVETTSHTLSTGEWMDTLEAALIERGVQPTFDPNRPSLGLPPVSNQDLARSFRVFQQHVKNNGLSHAQLHAALREQSEDGFAARLRMYLAIYERIAAEWGRRLRDGKFIDFEDMLILAAGYVESGAYTSPFTIILADEFQDSSRARIRLLKALAANPDVETHLCVVGDDWQGINRFAGSDISVMTEFEKTFDHATRLTLNTTFRCPQDLCDVSSEFIQVNPAQIKKAVRTTNPLTRTPMLAYGFQQKEGMLGHVEEQLAGMHRFACEGKLTPAKGSHITIMLLGRYRDDQPPMLSAWQRQFGDRLKIEFRTAHGSKGLEAEYVFVLNVVQGTRGFPSQIQDDPALQLAMPAPDPYPFAEERRLFYVAMTRARKQVRLYTTLGQPSQFLVELVKAEHLKIDPVDGEAMEACPKCGNGVLQLRGGQYGAFHGCTRFPACDFKRKAEQAVGQPRPRAAGSQRIQVQVKSGDRCPVCRSGTIQEKNGRNGPFLGCSRYREGCRATANIR</sequence>
<dbReference type="Gene3D" id="3.40.50.300">
    <property type="entry name" value="P-loop containing nucleotide triphosphate hydrolases"/>
    <property type="match status" value="3"/>
</dbReference>
<accession>A0ABW3LYC8</accession>
<keyword evidence="13" id="KW-1185">Reference proteome</keyword>
<dbReference type="Pfam" id="PF00580">
    <property type="entry name" value="UvrD-helicase"/>
    <property type="match status" value="1"/>
</dbReference>
<dbReference type="Gene3D" id="3.40.91.30">
    <property type="match status" value="1"/>
</dbReference>
<keyword evidence="3 10" id="KW-0378">Hydrolase</keyword>
<feature type="binding site" evidence="10">
    <location>
        <begin position="310"/>
        <end position="317"/>
    </location>
    <ligand>
        <name>ATP</name>
        <dbReference type="ChEBI" id="CHEBI:30616"/>
    </ligand>
</feature>
<dbReference type="SUPFAM" id="SSF52540">
    <property type="entry name" value="P-loop containing nucleoside triphosphate hydrolases"/>
    <property type="match status" value="1"/>
</dbReference>
<dbReference type="InterPro" id="IPR014017">
    <property type="entry name" value="DNA_helicase_UvrD-like_C"/>
</dbReference>
<dbReference type="InterPro" id="IPR013498">
    <property type="entry name" value="Topo_IA_Znf"/>
</dbReference>
<evidence type="ECO:0000256" key="8">
    <source>
        <dbReference type="ARBA" id="ARBA00034808"/>
    </source>
</evidence>
<evidence type="ECO:0000313" key="12">
    <source>
        <dbReference type="EMBL" id="MFD1043471.1"/>
    </source>
</evidence>
<comment type="caution">
    <text evidence="12">The sequence shown here is derived from an EMBL/GenBank/DDBJ whole genome shotgun (WGS) entry which is preliminary data.</text>
</comment>
<dbReference type="RefSeq" id="WP_338016027.1">
    <property type="nucleotide sequence ID" value="NZ_JBHTKN010000011.1"/>
</dbReference>
<keyword evidence="4 10" id="KW-0347">Helicase</keyword>
<dbReference type="Pfam" id="PF13361">
    <property type="entry name" value="UvrD_C"/>
    <property type="match status" value="1"/>
</dbReference>
<dbReference type="PANTHER" id="PTHR11070">
    <property type="entry name" value="UVRD / RECB / PCRA DNA HELICASE FAMILY MEMBER"/>
    <property type="match status" value="1"/>
</dbReference>
<proteinExistence type="inferred from homology"/>
<dbReference type="InterPro" id="IPR027417">
    <property type="entry name" value="P-loop_NTPase"/>
</dbReference>
<comment type="catalytic activity">
    <reaction evidence="9">
        <text>ATP + H2O = ADP + phosphate + H(+)</text>
        <dbReference type="Rhea" id="RHEA:13065"/>
        <dbReference type="ChEBI" id="CHEBI:15377"/>
        <dbReference type="ChEBI" id="CHEBI:15378"/>
        <dbReference type="ChEBI" id="CHEBI:30616"/>
        <dbReference type="ChEBI" id="CHEBI:43474"/>
        <dbReference type="ChEBI" id="CHEBI:456216"/>
        <dbReference type="EC" id="5.6.2.4"/>
    </reaction>
</comment>
<evidence type="ECO:0000313" key="13">
    <source>
        <dbReference type="Proteomes" id="UP001597033"/>
    </source>
</evidence>
<dbReference type="InterPro" id="IPR014016">
    <property type="entry name" value="UvrD-like_ATP-bd"/>
</dbReference>
<evidence type="ECO:0000256" key="4">
    <source>
        <dbReference type="ARBA" id="ARBA00022806"/>
    </source>
</evidence>
<feature type="domain" description="UvrD-like helicase ATP-binding" evidence="11">
    <location>
        <begin position="289"/>
        <end position="754"/>
    </location>
</feature>
<dbReference type="Gene3D" id="3.30.65.10">
    <property type="entry name" value="Bacterial Topoisomerase I, domain 1"/>
    <property type="match status" value="2"/>
</dbReference>
<evidence type="ECO:0000259" key="11">
    <source>
        <dbReference type="PROSITE" id="PS51198"/>
    </source>
</evidence>
<comment type="similarity">
    <text evidence="1">Belongs to the helicase family. UvrD subfamily.</text>
</comment>
<dbReference type="EC" id="5.6.2.4" evidence="8"/>
<dbReference type="Pfam" id="PF01396">
    <property type="entry name" value="Zn_ribbon_Top1"/>
    <property type="match status" value="2"/>
</dbReference>
<dbReference type="InterPro" id="IPR000212">
    <property type="entry name" value="DNA_helicase_UvrD/REP"/>
</dbReference>
<keyword evidence="2 10" id="KW-0547">Nucleotide-binding</keyword>
<comment type="catalytic activity">
    <reaction evidence="7">
        <text>Couples ATP hydrolysis with the unwinding of duplex DNA by translocating in the 3'-5' direction.</text>
        <dbReference type="EC" id="5.6.2.4"/>
    </reaction>
</comment>
<dbReference type="PROSITE" id="PS51198">
    <property type="entry name" value="UVRD_HELICASE_ATP_BIND"/>
    <property type="match status" value="1"/>
</dbReference>
<keyword evidence="6" id="KW-0413">Isomerase</keyword>
<gene>
    <name evidence="12" type="ORF">ACFQ2N_14050</name>
</gene>
<dbReference type="Proteomes" id="UP001597033">
    <property type="component" value="Unassembled WGS sequence"/>
</dbReference>
<reference evidence="13" key="1">
    <citation type="journal article" date="2019" name="Int. J. Syst. Evol. Microbiol.">
        <title>The Global Catalogue of Microorganisms (GCM) 10K type strain sequencing project: providing services to taxonomists for standard genome sequencing and annotation.</title>
        <authorList>
            <consortium name="The Broad Institute Genomics Platform"/>
            <consortium name="The Broad Institute Genome Sequencing Center for Infectious Disease"/>
            <person name="Wu L."/>
            <person name="Ma J."/>
        </authorList>
    </citation>
    <scope>NUCLEOTIDE SEQUENCE [LARGE SCALE GENOMIC DNA]</scope>
    <source>
        <strain evidence="13">CCUG 55854</strain>
    </source>
</reference>
<dbReference type="EMBL" id="JBHTKN010000011">
    <property type="protein sequence ID" value="MFD1043471.1"/>
    <property type="molecule type" value="Genomic_DNA"/>
</dbReference>
<evidence type="ECO:0000256" key="2">
    <source>
        <dbReference type="ARBA" id="ARBA00022741"/>
    </source>
</evidence>
<organism evidence="12 13">
    <name type="scientific">Pseudoxanthomonas kaohsiungensis</name>
    <dbReference type="NCBI Taxonomy" id="283923"/>
    <lineage>
        <taxon>Bacteria</taxon>
        <taxon>Pseudomonadati</taxon>
        <taxon>Pseudomonadota</taxon>
        <taxon>Gammaproteobacteria</taxon>
        <taxon>Lysobacterales</taxon>
        <taxon>Lysobacteraceae</taxon>
        <taxon>Pseudoxanthomonas</taxon>
    </lineage>
</organism>
<dbReference type="Gene3D" id="1.10.10.160">
    <property type="match status" value="1"/>
</dbReference>
<evidence type="ECO:0000256" key="9">
    <source>
        <dbReference type="ARBA" id="ARBA00048988"/>
    </source>
</evidence>
<name>A0ABW3LYC8_9GAMM</name>
<dbReference type="InterPro" id="IPR013986">
    <property type="entry name" value="DExx_box_DNA_helicase_dom_sf"/>
</dbReference>
<evidence type="ECO:0000256" key="7">
    <source>
        <dbReference type="ARBA" id="ARBA00034617"/>
    </source>
</evidence>
<dbReference type="PANTHER" id="PTHR11070:SF63">
    <property type="entry name" value="DNA HELICASE IV"/>
    <property type="match status" value="1"/>
</dbReference>